<evidence type="ECO:0000313" key="2">
    <source>
        <dbReference type="Proteomes" id="UP001497744"/>
    </source>
</evidence>
<dbReference type="Proteomes" id="UP001497744">
    <property type="component" value="Unassembled WGS sequence"/>
</dbReference>
<dbReference type="EMBL" id="BPLF01000001">
    <property type="protein sequence ID" value="GIX61399.1"/>
    <property type="molecule type" value="Genomic_DNA"/>
</dbReference>
<reference evidence="1 2" key="1">
    <citation type="submission" date="2021-06" db="EMBL/GenBank/DDBJ databases">
        <title>Genome sequence of Babesia caballi.</title>
        <authorList>
            <person name="Yamagishi J."/>
            <person name="Kidaka T."/>
            <person name="Ochi A."/>
        </authorList>
    </citation>
    <scope>NUCLEOTIDE SEQUENCE [LARGE SCALE GENOMIC DNA]</scope>
    <source>
        <strain evidence="1">USDA-D6B2</strain>
    </source>
</reference>
<dbReference type="RefSeq" id="XP_067713470.1">
    <property type="nucleotide sequence ID" value="XM_067857369.1"/>
</dbReference>
<accession>A0AAV4LNL6</accession>
<keyword evidence="2" id="KW-1185">Reference proteome</keyword>
<name>A0AAV4LNL6_BABCB</name>
<comment type="caution">
    <text evidence="1">The sequence shown here is derived from an EMBL/GenBank/DDBJ whole genome shotgun (WGS) entry which is preliminary data.</text>
</comment>
<dbReference type="PROSITE" id="PS51257">
    <property type="entry name" value="PROKAR_LIPOPROTEIN"/>
    <property type="match status" value="1"/>
</dbReference>
<gene>
    <name evidence="1" type="ORF">BcabD6B2_08340</name>
</gene>
<protein>
    <submittedName>
        <fullName evidence="1">NADP-dependent malic enzyme</fullName>
    </submittedName>
</protein>
<sequence length="110" mass="12057">MEAREPIEHLTNGCGRPGFERWNTGLHTLFSCEIAATELEERGEGVVIEGGGGRMRRRQGTIKAVVKRSEQIGVGRLCGGWRSAAGSLHGILELIKPFEQGCNILTWVLI</sequence>
<dbReference type="AlphaFoldDB" id="A0AAV4LNL6"/>
<evidence type="ECO:0000313" key="1">
    <source>
        <dbReference type="EMBL" id="GIX61399.1"/>
    </source>
</evidence>
<organism evidence="1 2">
    <name type="scientific">Babesia caballi</name>
    <dbReference type="NCBI Taxonomy" id="5871"/>
    <lineage>
        <taxon>Eukaryota</taxon>
        <taxon>Sar</taxon>
        <taxon>Alveolata</taxon>
        <taxon>Apicomplexa</taxon>
        <taxon>Aconoidasida</taxon>
        <taxon>Piroplasmida</taxon>
        <taxon>Babesiidae</taxon>
        <taxon>Babesia</taxon>
    </lineage>
</organism>
<proteinExistence type="predicted"/>
<dbReference type="GeneID" id="94192882"/>